<dbReference type="EMBL" id="UINC01006910">
    <property type="protein sequence ID" value="SVA30347.1"/>
    <property type="molecule type" value="Genomic_DNA"/>
</dbReference>
<organism evidence="1">
    <name type="scientific">marine metagenome</name>
    <dbReference type="NCBI Taxonomy" id="408172"/>
    <lineage>
        <taxon>unclassified sequences</taxon>
        <taxon>metagenomes</taxon>
        <taxon>ecological metagenomes</taxon>
    </lineage>
</organism>
<name>A0A381USN8_9ZZZZ</name>
<protein>
    <submittedName>
        <fullName evidence="1">Uncharacterized protein</fullName>
    </submittedName>
</protein>
<dbReference type="AlphaFoldDB" id="A0A381USN8"/>
<proteinExistence type="predicted"/>
<gene>
    <name evidence="1" type="ORF">METZ01_LOCUS83201</name>
</gene>
<accession>A0A381USN8</accession>
<evidence type="ECO:0000313" key="1">
    <source>
        <dbReference type="EMBL" id="SVA30347.1"/>
    </source>
</evidence>
<sequence length="62" mass="7454">MLKNWVYYMQRGLQSMWSKKPKTNKKYAIDLNDRTREEKIKKVFESIDFKECGCLPDCGCKE</sequence>
<reference evidence="1" key="1">
    <citation type="submission" date="2018-05" db="EMBL/GenBank/DDBJ databases">
        <authorList>
            <person name="Lanie J.A."/>
            <person name="Ng W.-L."/>
            <person name="Kazmierczak K.M."/>
            <person name="Andrzejewski T.M."/>
            <person name="Davidsen T.M."/>
            <person name="Wayne K.J."/>
            <person name="Tettelin H."/>
            <person name="Glass J.I."/>
            <person name="Rusch D."/>
            <person name="Podicherti R."/>
            <person name="Tsui H.-C.T."/>
            <person name="Winkler M.E."/>
        </authorList>
    </citation>
    <scope>NUCLEOTIDE SEQUENCE</scope>
</reference>